<dbReference type="RefSeq" id="YP_009448938.1">
    <property type="nucleotide sequence ID" value="NC_036594.1"/>
</dbReference>
<dbReference type="SUPFAM" id="SSF81383">
    <property type="entry name" value="F-box domain"/>
    <property type="match status" value="1"/>
</dbReference>
<dbReference type="GeneID" id="35382553"/>
<evidence type="ECO:0000313" key="3">
    <source>
        <dbReference type="Proteomes" id="UP000236316"/>
    </source>
</evidence>
<feature type="domain" description="F-box" evidence="1">
    <location>
        <begin position="5"/>
        <end position="51"/>
    </location>
</feature>
<name>A0A2I2L539_9VIRU</name>
<dbReference type="Pfam" id="PF12937">
    <property type="entry name" value="F-box-like"/>
    <property type="match status" value="1"/>
</dbReference>
<dbReference type="KEGG" id="vg:35382553"/>
<keyword evidence="3" id="KW-1185">Reference proteome</keyword>
<proteinExistence type="predicted"/>
<dbReference type="Gene3D" id="1.20.1280.50">
    <property type="match status" value="1"/>
</dbReference>
<dbReference type="PROSITE" id="PS50181">
    <property type="entry name" value="FBOX"/>
    <property type="match status" value="1"/>
</dbReference>
<gene>
    <name evidence="2" type="ORF">ORPV_732</name>
</gene>
<dbReference type="Proteomes" id="UP000236316">
    <property type="component" value="Segment"/>
</dbReference>
<evidence type="ECO:0000313" key="2">
    <source>
        <dbReference type="EMBL" id="SNW62636.1"/>
    </source>
</evidence>
<evidence type="ECO:0000259" key="1">
    <source>
        <dbReference type="PROSITE" id="PS50181"/>
    </source>
</evidence>
<dbReference type="InterPro" id="IPR001810">
    <property type="entry name" value="F-box_dom"/>
</dbReference>
<sequence length="204" mass="23687">MEENLDLYQHIPYEVLLDILGNLDAVELVRICQTSKYGNELCSDDYIWKTLYVNTYKTEHKILPDQLWFNNYVRLLDIFNILKLYRKSSHLTELKFLNRKNVPELGNILVILRQFKLFRSKKSDGLLANVLIGDDDKLSVSVLTNGGNEKVTLLPNVSLALNDYGYYEGDGEIVERDITSNVHNKIFVINKNDVEFLMDHNMLV</sequence>
<organism evidence="2">
    <name type="scientific">Orpheovirus IHUMI-LCC2</name>
    <dbReference type="NCBI Taxonomy" id="2023057"/>
    <lineage>
        <taxon>Viruses</taxon>
        <taxon>Varidnaviria</taxon>
        <taxon>Bamfordvirae</taxon>
        <taxon>Nucleocytoviricota</taxon>
        <taxon>Megaviricetes</taxon>
        <taxon>Pimascovirales</taxon>
        <taxon>Ocovirineae</taxon>
        <taxon>Orpheoviridae</taxon>
        <taxon>Alphaorpheovirus</taxon>
        <taxon>Alphaorpheovirus massiliense</taxon>
    </lineage>
</organism>
<dbReference type="InterPro" id="IPR036047">
    <property type="entry name" value="F-box-like_dom_sf"/>
</dbReference>
<protein>
    <submittedName>
        <fullName evidence="2">F-box domain-containing protein</fullName>
    </submittedName>
</protein>
<accession>A0A2I2L539</accession>
<dbReference type="SMART" id="SM00256">
    <property type="entry name" value="FBOX"/>
    <property type="match status" value="1"/>
</dbReference>
<reference evidence="2" key="1">
    <citation type="submission" date="2017-08" db="EMBL/GenBank/DDBJ databases">
        <authorList>
            <consortium name="Urmite Genomes"/>
        </authorList>
    </citation>
    <scope>NUCLEOTIDE SEQUENCE [LARGE SCALE GENOMIC DNA]</scope>
    <source>
        <strain evidence="2">IHUMI-LCC2</strain>
    </source>
</reference>
<dbReference type="EMBL" id="LT906555">
    <property type="protein sequence ID" value="SNW62636.1"/>
    <property type="molecule type" value="Genomic_DNA"/>
</dbReference>